<feature type="domain" description="CCHC-type" evidence="2">
    <location>
        <begin position="339"/>
        <end position="352"/>
    </location>
</feature>
<comment type="caution">
    <text evidence="3">The sequence shown here is derived from an EMBL/GenBank/DDBJ whole genome shotgun (WGS) entry which is preliminary data.</text>
</comment>
<dbReference type="InterPro" id="IPR013103">
    <property type="entry name" value="RVT_2"/>
</dbReference>
<accession>A0AA88VPG1</accession>
<dbReference type="GO" id="GO:0003676">
    <property type="term" value="F:nucleic acid binding"/>
    <property type="evidence" value="ECO:0007669"/>
    <property type="project" value="InterPro"/>
</dbReference>
<dbReference type="Pfam" id="PF07727">
    <property type="entry name" value="RVT_2"/>
    <property type="match status" value="1"/>
</dbReference>
<evidence type="ECO:0000313" key="3">
    <source>
        <dbReference type="EMBL" id="KAK3012595.1"/>
    </source>
</evidence>
<dbReference type="Proteomes" id="UP001188597">
    <property type="component" value="Unassembled WGS sequence"/>
</dbReference>
<keyword evidence="1" id="KW-0863">Zinc-finger</keyword>
<proteinExistence type="predicted"/>
<keyword evidence="1" id="KW-0862">Zinc</keyword>
<dbReference type="InterPro" id="IPR025558">
    <property type="entry name" value="DUF4283"/>
</dbReference>
<dbReference type="AlphaFoldDB" id="A0AA88VPG1"/>
<protein>
    <recommendedName>
        <fullName evidence="2">CCHC-type domain-containing protein</fullName>
    </recommendedName>
</protein>
<dbReference type="InterPro" id="IPR040256">
    <property type="entry name" value="At4g02000-like"/>
</dbReference>
<gene>
    <name evidence="3" type="ORF">RJ639_009248</name>
</gene>
<dbReference type="PANTHER" id="PTHR31286">
    <property type="entry name" value="GLYCINE-RICH CELL WALL STRUCTURAL PROTEIN 1.8-LIKE"/>
    <property type="match status" value="1"/>
</dbReference>
<evidence type="ECO:0000313" key="4">
    <source>
        <dbReference type="Proteomes" id="UP001188597"/>
    </source>
</evidence>
<organism evidence="3 4">
    <name type="scientific">Escallonia herrerae</name>
    <dbReference type="NCBI Taxonomy" id="1293975"/>
    <lineage>
        <taxon>Eukaryota</taxon>
        <taxon>Viridiplantae</taxon>
        <taxon>Streptophyta</taxon>
        <taxon>Embryophyta</taxon>
        <taxon>Tracheophyta</taxon>
        <taxon>Spermatophyta</taxon>
        <taxon>Magnoliopsida</taxon>
        <taxon>eudicotyledons</taxon>
        <taxon>Gunneridae</taxon>
        <taxon>Pentapetalae</taxon>
        <taxon>asterids</taxon>
        <taxon>campanulids</taxon>
        <taxon>Escalloniales</taxon>
        <taxon>Escalloniaceae</taxon>
        <taxon>Escallonia</taxon>
    </lineage>
</organism>
<dbReference type="EMBL" id="JAVXUP010001367">
    <property type="protein sequence ID" value="KAK3012595.1"/>
    <property type="molecule type" value="Genomic_DNA"/>
</dbReference>
<evidence type="ECO:0000256" key="1">
    <source>
        <dbReference type="PROSITE-ProRule" id="PRU00047"/>
    </source>
</evidence>
<dbReference type="InterPro" id="IPR001878">
    <property type="entry name" value="Znf_CCHC"/>
</dbReference>
<dbReference type="PROSITE" id="PS50158">
    <property type="entry name" value="ZF_CCHC"/>
    <property type="match status" value="1"/>
</dbReference>
<dbReference type="Pfam" id="PF14111">
    <property type="entry name" value="DUF4283"/>
    <property type="match status" value="1"/>
</dbReference>
<keyword evidence="1" id="KW-0479">Metal-binding</keyword>
<evidence type="ECO:0000259" key="2">
    <source>
        <dbReference type="PROSITE" id="PS50158"/>
    </source>
</evidence>
<reference evidence="3" key="1">
    <citation type="submission" date="2022-12" db="EMBL/GenBank/DDBJ databases">
        <title>Draft genome assemblies for two species of Escallonia (Escalloniales).</title>
        <authorList>
            <person name="Chanderbali A."/>
            <person name="Dervinis C."/>
            <person name="Anghel I."/>
            <person name="Soltis D."/>
            <person name="Soltis P."/>
            <person name="Zapata F."/>
        </authorList>
    </citation>
    <scope>NUCLEOTIDE SEQUENCE</scope>
    <source>
        <strain evidence="3">UCBG64.0493</strain>
        <tissue evidence="3">Leaf</tissue>
    </source>
</reference>
<dbReference type="GO" id="GO:0008270">
    <property type="term" value="F:zinc ion binding"/>
    <property type="evidence" value="ECO:0007669"/>
    <property type="project" value="UniProtKB-KW"/>
</dbReference>
<dbReference type="PANTHER" id="PTHR31286:SF178">
    <property type="entry name" value="DUF4283 DOMAIN-CONTAINING PROTEIN"/>
    <property type="match status" value="1"/>
</dbReference>
<sequence>MVVYALSVAESIKVEEYITFKEAIKSTKSVQWTVVVSEEMVSLYKNQIWKLVKLPVGQKIIGYKWVYKKKEGISRTEDARYKARLIAKGFTQREEKIFTVENSADMMTKHIQEIKFKHCLDLIGISSISGAALGAVVVATDEQTNRLNCFANPIELEEDPNVTESSISLTLVGKIICDKTLNKIGVRNILQKAWNPPSGLKIQEQEGRLLFTLYCEHEYQTVLQNCPWTVMGSHLALKEWPPDVALHEVKISSSPFWIRVCGLPPNRMTKNNAILIGNKIGELLKIDQLKDGKIGEKGYMRLRVEVNIEKPFPKGFAMKREGKEDAWISFQYERLPDFCFGCGHLGHVKKWCNRTINQSMEWKYAGAVRPYTPWIRASYEGDHSIPHSSCERTIPVTRGMLLSFRLPPWNLHLLIPMTTILKPYTSPLPLSTP</sequence>
<dbReference type="InterPro" id="IPR025836">
    <property type="entry name" value="Zn_knuckle_CX2CX4HX4C"/>
</dbReference>
<dbReference type="Pfam" id="PF14392">
    <property type="entry name" value="zf-CCHC_4"/>
    <property type="match status" value="1"/>
</dbReference>
<keyword evidence="4" id="KW-1185">Reference proteome</keyword>
<name>A0AA88VPG1_9ASTE</name>